<dbReference type="Pfam" id="PF00126">
    <property type="entry name" value="HTH_1"/>
    <property type="match status" value="1"/>
</dbReference>
<accession>A0ABP9MXR6</accession>
<protein>
    <submittedName>
        <fullName evidence="6">LysR family transcriptional regulator</fullName>
    </submittedName>
</protein>
<organism evidence="6 7">
    <name type="scientific">Orbus sasakiae</name>
    <dbReference type="NCBI Taxonomy" id="1078475"/>
    <lineage>
        <taxon>Bacteria</taxon>
        <taxon>Pseudomonadati</taxon>
        <taxon>Pseudomonadota</taxon>
        <taxon>Gammaproteobacteria</taxon>
        <taxon>Orbales</taxon>
        <taxon>Orbaceae</taxon>
        <taxon>Orbus</taxon>
    </lineage>
</organism>
<dbReference type="PROSITE" id="PS50931">
    <property type="entry name" value="HTH_LYSR"/>
    <property type="match status" value="1"/>
</dbReference>
<evidence type="ECO:0000256" key="3">
    <source>
        <dbReference type="ARBA" id="ARBA00023125"/>
    </source>
</evidence>
<dbReference type="PANTHER" id="PTHR30537:SF35">
    <property type="entry name" value="TRANSCRIPTIONAL REGULATORY PROTEIN"/>
    <property type="match status" value="1"/>
</dbReference>
<evidence type="ECO:0000313" key="6">
    <source>
        <dbReference type="EMBL" id="GAA5103964.1"/>
    </source>
</evidence>
<keyword evidence="3" id="KW-0238">DNA-binding</keyword>
<comment type="similarity">
    <text evidence="1">Belongs to the LysR transcriptional regulatory family.</text>
</comment>
<dbReference type="InterPro" id="IPR005119">
    <property type="entry name" value="LysR_subst-bd"/>
</dbReference>
<dbReference type="InterPro" id="IPR058163">
    <property type="entry name" value="LysR-type_TF_proteobact-type"/>
</dbReference>
<keyword evidence="7" id="KW-1185">Reference proteome</keyword>
<comment type="caution">
    <text evidence="6">The sequence shown here is derived from an EMBL/GenBank/DDBJ whole genome shotgun (WGS) entry which is preliminary data.</text>
</comment>
<dbReference type="EMBL" id="BAABHY010000001">
    <property type="protein sequence ID" value="GAA5103964.1"/>
    <property type="molecule type" value="Genomic_DNA"/>
</dbReference>
<evidence type="ECO:0000256" key="1">
    <source>
        <dbReference type="ARBA" id="ARBA00009437"/>
    </source>
</evidence>
<keyword evidence="2" id="KW-0805">Transcription regulation</keyword>
<proteinExistence type="inferred from homology"/>
<evidence type="ECO:0000256" key="2">
    <source>
        <dbReference type="ARBA" id="ARBA00023015"/>
    </source>
</evidence>
<dbReference type="SUPFAM" id="SSF46785">
    <property type="entry name" value="Winged helix' DNA-binding domain"/>
    <property type="match status" value="1"/>
</dbReference>
<dbReference type="CDD" id="cd08422">
    <property type="entry name" value="PBP2_CrgA_like"/>
    <property type="match status" value="1"/>
</dbReference>
<evidence type="ECO:0000259" key="5">
    <source>
        <dbReference type="PROSITE" id="PS50931"/>
    </source>
</evidence>
<reference evidence="7" key="1">
    <citation type="journal article" date="2019" name="Int. J. Syst. Evol. Microbiol.">
        <title>The Global Catalogue of Microorganisms (GCM) 10K type strain sequencing project: providing services to taxonomists for standard genome sequencing and annotation.</title>
        <authorList>
            <consortium name="The Broad Institute Genomics Platform"/>
            <consortium name="The Broad Institute Genome Sequencing Center for Infectious Disease"/>
            <person name="Wu L."/>
            <person name="Ma J."/>
        </authorList>
    </citation>
    <scope>NUCLEOTIDE SEQUENCE [LARGE SCALE GENOMIC DNA]</scope>
    <source>
        <strain evidence="7">JCM 18050</strain>
    </source>
</reference>
<gene>
    <name evidence="6" type="ORF">GCM10023211_00930</name>
</gene>
<dbReference type="InterPro" id="IPR036390">
    <property type="entry name" value="WH_DNA-bd_sf"/>
</dbReference>
<name>A0ABP9MXR6_9GAMM</name>
<dbReference type="InterPro" id="IPR036388">
    <property type="entry name" value="WH-like_DNA-bd_sf"/>
</dbReference>
<dbReference type="RefSeq" id="WP_345487594.1">
    <property type="nucleotide sequence ID" value="NZ_BAABHY010000001.1"/>
</dbReference>
<feature type="domain" description="HTH lysR-type" evidence="5">
    <location>
        <begin position="18"/>
        <end position="75"/>
    </location>
</feature>
<keyword evidence="4" id="KW-0804">Transcription</keyword>
<dbReference type="SUPFAM" id="SSF53850">
    <property type="entry name" value="Periplasmic binding protein-like II"/>
    <property type="match status" value="1"/>
</dbReference>
<dbReference type="PANTHER" id="PTHR30537">
    <property type="entry name" value="HTH-TYPE TRANSCRIPTIONAL REGULATOR"/>
    <property type="match status" value="1"/>
</dbReference>
<sequence>MSVNSKKMTFKSKIDNYTIFKRLEVFIKIVECNSLSIAAQKLSLAPSSVSRTLAKLEEQLGVILIKRTTRHIVLTDAGQYLYLRAQNLLINLNESLTNTASFYKHPQGELKITCSIAFGTCHLMKLFSEYRMITPDVSLSVDLNDHLVNLNEENFDIALRITQNPPLNFAMRKISEIHWLYCASPHYLTLKGTPKNIEELIHYDCLVNPNVSHAWVIKDSLGNNVPLRITPLIQANSSLALLQAALNHQGIVCLPTYILGDYLQSKALIPILLNHHNESIYHLYALYCPSKYNDPKIRSFIDFLMIKFQDYAPWAEWINHNQNAHTQCFDKTKS</sequence>
<dbReference type="Pfam" id="PF03466">
    <property type="entry name" value="LysR_substrate"/>
    <property type="match status" value="1"/>
</dbReference>
<dbReference type="InterPro" id="IPR000847">
    <property type="entry name" value="LysR_HTH_N"/>
</dbReference>
<dbReference type="Gene3D" id="1.10.10.10">
    <property type="entry name" value="Winged helix-like DNA-binding domain superfamily/Winged helix DNA-binding domain"/>
    <property type="match status" value="1"/>
</dbReference>
<evidence type="ECO:0000256" key="4">
    <source>
        <dbReference type="ARBA" id="ARBA00023163"/>
    </source>
</evidence>
<dbReference type="Proteomes" id="UP001500171">
    <property type="component" value="Unassembled WGS sequence"/>
</dbReference>
<evidence type="ECO:0000313" key="7">
    <source>
        <dbReference type="Proteomes" id="UP001500171"/>
    </source>
</evidence>
<dbReference type="Gene3D" id="3.40.190.290">
    <property type="match status" value="1"/>
</dbReference>